<name>A0A160T0G1_9CHLR</name>
<evidence type="ECO:0000313" key="2">
    <source>
        <dbReference type="EMBL" id="CUS03246.2"/>
    </source>
</evidence>
<dbReference type="Proteomes" id="UP000215027">
    <property type="component" value="Chromosome I"/>
</dbReference>
<dbReference type="InterPro" id="IPR009003">
    <property type="entry name" value="Peptidase_S1_PA"/>
</dbReference>
<sequence length="415" mass="45836">MAEQFLSLPDRQKLARIIANLNEMTMGAAARFGWLDRAGLRRFVPGTNLDAAPITLAGVLVGKLEPYGMLPNQPNYHALGALVSLALTEPDLAQDDAQFLAGLLVKYQLIADTKYLDELRRTYSLDVQPVRQVDPDLLPPTEPPAPVAEPSFTPVAVNQEALERVIGKEPNFIDTDRLAGAIYSAQAVGRIERPLGTALGTGFLVAPNLILTNYHVFESKEKLERAVIRFDYHSNADGIVSKGRDFEFVPDFYVGSPDEELDFALVKVKGEPLGEPDRKMGPEDEGLGYLDLLRRGKHRGYLLISPAKIIEQEQVNIIQHPSGSPQKVVLTQNYVVADMSDNRVHYLADTEPGSSGSPVFNQRWEVVALHHSGGAHPPFDASANLQKLLKGHIKYNEGIPMRAILPKIEKYLPRK</sequence>
<dbReference type="PANTHER" id="PTHR36234:SF5">
    <property type="entry name" value="LYSYL ENDOPEPTIDASE"/>
    <property type="match status" value="1"/>
</dbReference>
<accession>A0A160T0G1</accession>
<dbReference type="InterPro" id="IPR043504">
    <property type="entry name" value="Peptidase_S1_PA_chymotrypsin"/>
</dbReference>
<dbReference type="AlphaFoldDB" id="A0A160T0G1"/>
<dbReference type="InterPro" id="IPR045437">
    <property type="entry name" value="EAD8"/>
</dbReference>
<dbReference type="RefSeq" id="WP_095042768.1">
    <property type="nucleotide sequence ID" value="NZ_LN890655.1"/>
</dbReference>
<evidence type="ECO:0000259" key="1">
    <source>
        <dbReference type="Pfam" id="PF19961"/>
    </source>
</evidence>
<dbReference type="EMBL" id="LN890655">
    <property type="protein sequence ID" value="CUS03246.2"/>
    <property type="molecule type" value="Genomic_DNA"/>
</dbReference>
<dbReference type="KEGG" id="pbf:CFX0092_A1368"/>
<dbReference type="Pfam" id="PF13365">
    <property type="entry name" value="Trypsin_2"/>
    <property type="match status" value="1"/>
</dbReference>
<gene>
    <name evidence="2" type="ORF">CFX0092_A1368</name>
</gene>
<protein>
    <recommendedName>
        <fullName evidence="1">Effector-associated domain-containing protein</fullName>
    </recommendedName>
</protein>
<proteinExistence type="predicted"/>
<evidence type="ECO:0000313" key="3">
    <source>
        <dbReference type="Proteomes" id="UP000215027"/>
    </source>
</evidence>
<dbReference type="PANTHER" id="PTHR36234">
    <property type="entry name" value="LYSYL ENDOPEPTIDASE"/>
    <property type="match status" value="1"/>
</dbReference>
<feature type="domain" description="Effector-associated" evidence="1">
    <location>
        <begin position="9"/>
        <end position="107"/>
    </location>
</feature>
<keyword evidence="3" id="KW-1185">Reference proteome</keyword>
<dbReference type="SUPFAM" id="SSF50494">
    <property type="entry name" value="Trypsin-like serine proteases"/>
    <property type="match status" value="1"/>
</dbReference>
<organism evidence="2 3">
    <name type="scientific">Candidatus Promineifilum breve</name>
    <dbReference type="NCBI Taxonomy" id="1806508"/>
    <lineage>
        <taxon>Bacteria</taxon>
        <taxon>Bacillati</taxon>
        <taxon>Chloroflexota</taxon>
        <taxon>Ardenticatenia</taxon>
        <taxon>Candidatus Promineifilales</taxon>
        <taxon>Candidatus Promineifilaceae</taxon>
        <taxon>Candidatus Promineifilum</taxon>
    </lineage>
</organism>
<dbReference type="Pfam" id="PF19961">
    <property type="entry name" value="EAD8"/>
    <property type="match status" value="1"/>
</dbReference>
<dbReference type="OrthoDB" id="513782at2"/>
<reference evidence="2" key="1">
    <citation type="submission" date="2016-01" db="EMBL/GenBank/DDBJ databases">
        <authorList>
            <person name="Mcilroy J.S."/>
            <person name="Karst M S."/>
            <person name="Albertsen M."/>
        </authorList>
    </citation>
    <scope>NUCLEOTIDE SEQUENCE</scope>
    <source>
        <strain evidence="2">Cfx-K</strain>
    </source>
</reference>
<dbReference type="Gene3D" id="2.40.10.10">
    <property type="entry name" value="Trypsin-like serine proteases"/>
    <property type="match status" value="2"/>
</dbReference>